<organism evidence="1 2">
    <name type="scientific">Peribacillus simplex</name>
    <dbReference type="NCBI Taxonomy" id="1478"/>
    <lineage>
        <taxon>Bacteria</taxon>
        <taxon>Bacillati</taxon>
        <taxon>Bacillota</taxon>
        <taxon>Bacilli</taxon>
        <taxon>Bacillales</taxon>
        <taxon>Bacillaceae</taxon>
        <taxon>Peribacillus</taxon>
    </lineage>
</organism>
<evidence type="ECO:0008006" key="3">
    <source>
        <dbReference type="Google" id="ProtNLM"/>
    </source>
</evidence>
<protein>
    <recommendedName>
        <fullName evidence="3">Phage protein</fullName>
    </recommendedName>
</protein>
<dbReference type="RefSeq" id="WP_144481147.1">
    <property type="nucleotide sequence ID" value="NZ_VNKI01000024.1"/>
</dbReference>
<dbReference type="AlphaFoldDB" id="A0A8B5XPX8"/>
<evidence type="ECO:0000313" key="1">
    <source>
        <dbReference type="EMBL" id="TVX75738.1"/>
    </source>
</evidence>
<sequence length="109" mass="12542">MSEDLENKILGKVEKMIEHSIDEHMKELSNTITTQLTNENGNASIKQSGNGIVYVDNTGIAYAFILFYQHFMKTNHNEDDVEGLLEKLEKLIEGNRSTFKEYIMDLKKD</sequence>
<accession>A0A8B5XPX8</accession>
<comment type="caution">
    <text evidence="1">The sequence shown here is derived from an EMBL/GenBank/DDBJ whole genome shotgun (WGS) entry which is preliminary data.</text>
</comment>
<gene>
    <name evidence="1" type="ORF">FQP34_27090</name>
</gene>
<proteinExistence type="predicted"/>
<dbReference type="Proteomes" id="UP000317770">
    <property type="component" value="Unassembled WGS sequence"/>
</dbReference>
<evidence type="ECO:0000313" key="2">
    <source>
        <dbReference type="Proteomes" id="UP000317770"/>
    </source>
</evidence>
<name>A0A8B5XPX8_9BACI</name>
<reference evidence="1 2" key="1">
    <citation type="submission" date="2019-07" db="EMBL/GenBank/DDBJ databases">
        <title>Genome assembly of Bacillus simplex strain GGC-P6A.</title>
        <authorList>
            <person name="Jennings M.E."/>
            <person name="Barton H.A."/>
        </authorList>
    </citation>
    <scope>NUCLEOTIDE SEQUENCE [LARGE SCALE GENOMIC DNA]</scope>
    <source>
        <strain evidence="1 2">GGC-P6A</strain>
    </source>
</reference>
<dbReference type="EMBL" id="VNKI01000024">
    <property type="protein sequence ID" value="TVX75738.1"/>
    <property type="molecule type" value="Genomic_DNA"/>
</dbReference>